<evidence type="ECO:0000256" key="1">
    <source>
        <dbReference type="SAM" id="MobiDB-lite"/>
    </source>
</evidence>
<feature type="region of interest" description="Disordered" evidence="1">
    <location>
        <begin position="53"/>
        <end position="78"/>
    </location>
</feature>
<feature type="non-terminal residue" evidence="2">
    <location>
        <position position="78"/>
    </location>
</feature>
<protein>
    <submittedName>
        <fullName evidence="2">Uncharacterized protein</fullName>
    </submittedName>
</protein>
<dbReference type="AlphaFoldDB" id="A0A1Y3AR29"/>
<proteinExistence type="predicted"/>
<organism evidence="2 3">
    <name type="scientific">Euroglyphus maynei</name>
    <name type="common">Mayne's house dust mite</name>
    <dbReference type="NCBI Taxonomy" id="6958"/>
    <lineage>
        <taxon>Eukaryota</taxon>
        <taxon>Metazoa</taxon>
        <taxon>Ecdysozoa</taxon>
        <taxon>Arthropoda</taxon>
        <taxon>Chelicerata</taxon>
        <taxon>Arachnida</taxon>
        <taxon>Acari</taxon>
        <taxon>Acariformes</taxon>
        <taxon>Sarcoptiformes</taxon>
        <taxon>Astigmata</taxon>
        <taxon>Psoroptidia</taxon>
        <taxon>Analgoidea</taxon>
        <taxon>Pyroglyphidae</taxon>
        <taxon>Pyroglyphinae</taxon>
        <taxon>Euroglyphus</taxon>
    </lineage>
</organism>
<feature type="region of interest" description="Disordered" evidence="1">
    <location>
        <begin position="1"/>
        <end position="23"/>
    </location>
</feature>
<feature type="compositionally biased region" description="Polar residues" evidence="1">
    <location>
        <begin position="66"/>
        <end position="78"/>
    </location>
</feature>
<reference evidence="2 3" key="1">
    <citation type="submission" date="2017-03" db="EMBL/GenBank/DDBJ databases">
        <title>Genome Survey of Euroglyphus maynei.</title>
        <authorList>
            <person name="Arlian L.G."/>
            <person name="Morgan M.S."/>
            <person name="Rider S.D."/>
        </authorList>
    </citation>
    <scope>NUCLEOTIDE SEQUENCE [LARGE SCALE GENOMIC DNA]</scope>
    <source>
        <strain evidence="2">Arlian Lab</strain>
        <tissue evidence="2">Whole body</tissue>
    </source>
</reference>
<keyword evidence="3" id="KW-1185">Reference proteome</keyword>
<comment type="caution">
    <text evidence="2">The sequence shown here is derived from an EMBL/GenBank/DDBJ whole genome shotgun (WGS) entry which is preliminary data.</text>
</comment>
<gene>
    <name evidence="2" type="ORF">BLA29_014658</name>
</gene>
<evidence type="ECO:0000313" key="2">
    <source>
        <dbReference type="EMBL" id="OTF69635.1"/>
    </source>
</evidence>
<dbReference type="Proteomes" id="UP000194236">
    <property type="component" value="Unassembled WGS sequence"/>
</dbReference>
<dbReference type="EMBL" id="MUJZ01069466">
    <property type="protein sequence ID" value="OTF69635.1"/>
    <property type="molecule type" value="Genomic_DNA"/>
</dbReference>
<name>A0A1Y3AR29_EURMA</name>
<accession>A0A1Y3AR29</accession>
<feature type="compositionally biased region" description="Basic residues" evidence="1">
    <location>
        <begin position="9"/>
        <end position="18"/>
    </location>
</feature>
<sequence>MARLLSGKKPLRNSRSHHGKEQLVNQVSRAQFNQCVYPGSNIQFRRINTFASLPVHDQQPEDAKNTDSNSQLNRKPTC</sequence>
<evidence type="ECO:0000313" key="3">
    <source>
        <dbReference type="Proteomes" id="UP000194236"/>
    </source>
</evidence>